<reference evidence="2" key="2">
    <citation type="submission" date="2022-12" db="EMBL/GenBank/DDBJ databases">
        <authorList>
            <person name="Webb A."/>
        </authorList>
    </citation>
    <scope>NUCLEOTIDE SEQUENCE</scope>
    <source>
        <strain evidence="2">Pf2</strain>
    </source>
</reference>
<accession>A0AAV0UU34</accession>
<sequence length="266" mass="30467">MDVDGDAVMTSASGVSNVFDLYQEGLAPDQVLQLCFLRRRAPRQFRLEYTRIEDEFVLPRPELKMTSFLPSVHIPLKQLMGFESPPFSITSCSIADHSIEDFTLDQMRDSAKKHFLNPQQAALEDVRQWAALAESDWIDIYRSVQQSKPQLGQDEEMTAAQVPDIIDICWILEHCHSDAFTSFVWNHVLLSLLQQCTKGDDSMVHQRLLTLLVSHHSLAALSPKDFRAKVRSRNLRQVGNVLGAKTELALIKIYRRQRDIQCDRFP</sequence>
<comment type="caution">
    <text evidence="2">The sequence shown here is derived from an EMBL/GenBank/DDBJ whole genome shotgun (WGS) entry which is preliminary data.</text>
</comment>
<evidence type="ECO:0000313" key="1">
    <source>
        <dbReference type="EMBL" id="CAH0488823.1"/>
    </source>
</evidence>
<organism evidence="2 4">
    <name type="scientific">Peronospora farinosa</name>
    <dbReference type="NCBI Taxonomy" id="134698"/>
    <lineage>
        <taxon>Eukaryota</taxon>
        <taxon>Sar</taxon>
        <taxon>Stramenopiles</taxon>
        <taxon>Oomycota</taxon>
        <taxon>Peronosporomycetes</taxon>
        <taxon>Peronosporales</taxon>
        <taxon>Peronosporaceae</taxon>
        <taxon>Peronospora</taxon>
    </lineage>
</organism>
<dbReference type="EMBL" id="CANTFK010000992">
    <property type="protein sequence ID" value="CAI5740381.1"/>
    <property type="molecule type" value="Genomic_DNA"/>
</dbReference>
<proteinExistence type="predicted"/>
<dbReference type="Proteomes" id="UP001157938">
    <property type="component" value="Unassembled WGS sequence"/>
</dbReference>
<evidence type="ECO:0000313" key="4">
    <source>
        <dbReference type="Proteomes" id="UP001159659"/>
    </source>
</evidence>
<gene>
    <name evidence="1" type="ORF">PFR001_LOCUS4284</name>
    <name evidence="2" type="ORF">PFR002_LOCUS9255</name>
</gene>
<evidence type="ECO:0000313" key="3">
    <source>
        <dbReference type="Proteomes" id="UP001157938"/>
    </source>
</evidence>
<protein>
    <submittedName>
        <fullName evidence="2">Uncharacterized protein</fullName>
    </submittedName>
</protein>
<evidence type="ECO:0000313" key="2">
    <source>
        <dbReference type="EMBL" id="CAI5740381.1"/>
    </source>
</evidence>
<dbReference type="AlphaFoldDB" id="A0AAV0UU34"/>
<name>A0AAV0UU34_9STRA</name>
<dbReference type="EMBL" id="CAKLBC010000896">
    <property type="protein sequence ID" value="CAH0488823.1"/>
    <property type="molecule type" value="Genomic_DNA"/>
</dbReference>
<dbReference type="Proteomes" id="UP001159659">
    <property type="component" value="Unassembled WGS sequence"/>
</dbReference>
<keyword evidence="3" id="KW-1185">Reference proteome</keyword>
<reference evidence="1 3" key="1">
    <citation type="submission" date="2021-11" db="EMBL/GenBank/DDBJ databases">
        <authorList>
            <person name="Islam A."/>
            <person name="Islam S."/>
            <person name="Flora M.S."/>
            <person name="Rahman M."/>
            <person name="Ziaur R.M."/>
            <person name="Epstein J.H."/>
            <person name="Hassan M."/>
            <person name="Klassen M."/>
            <person name="Woodard K."/>
            <person name="Webb A."/>
            <person name="Webby R.J."/>
            <person name="El Zowalaty M.E."/>
        </authorList>
    </citation>
    <scope>NUCLEOTIDE SEQUENCE [LARGE SCALE GENOMIC DNA]</scope>
    <source>
        <strain evidence="1">Pf1</strain>
    </source>
</reference>